<dbReference type="RefSeq" id="WP_148306679.1">
    <property type="nucleotide sequence ID" value="NZ_CP006850.1"/>
</dbReference>
<evidence type="ECO:0000313" key="4">
    <source>
        <dbReference type="Proteomes" id="UP000019150"/>
    </source>
</evidence>
<dbReference type="HOGENOM" id="CLU_1068895_0_0_11"/>
<keyword evidence="4" id="KW-1185">Reference proteome</keyword>
<sequence length="302" mass="31505">MYPAVADRTGQPSGTGAPQSRGVPGPVASDSGDAERIPIRPLSWRELADLPFAVLQYRIRAIAGLAGAGVVVALGIVLGVTALVTWATDGSSAGNAWAAVLSTICCVWLLRLWTIGVTVPIGLGVVHRHPVTIRAACGQFRTVAARLAADQLISVLIVLGILIIGTPLLVTLIPAIIWIGRVMGNRWTVAPILYTESPPYRAAVARAKTLATGRGMPLAGLWIYLRGVLLALAIPVAGLLGFLSDISGTHRWAVTALLSVAALLISAFAAAVDAATAVIIHIDRRCVREGADIRIPAGQAIR</sequence>
<dbReference type="eggNOG" id="ENOG5031E0Y">
    <property type="taxonomic scope" value="Bacteria"/>
</dbReference>
<feature type="transmembrane region" description="Helical" evidence="2">
    <location>
        <begin position="255"/>
        <end position="280"/>
    </location>
</feature>
<evidence type="ECO:0000256" key="2">
    <source>
        <dbReference type="SAM" id="Phobius"/>
    </source>
</evidence>
<dbReference type="STRING" id="1415166.NONO_c00540"/>
<feature type="transmembrane region" description="Helical" evidence="2">
    <location>
        <begin position="155"/>
        <end position="179"/>
    </location>
</feature>
<organism evidence="3 4">
    <name type="scientific">Nocardia nova SH22a</name>
    <dbReference type="NCBI Taxonomy" id="1415166"/>
    <lineage>
        <taxon>Bacteria</taxon>
        <taxon>Bacillati</taxon>
        <taxon>Actinomycetota</taxon>
        <taxon>Actinomycetes</taxon>
        <taxon>Mycobacteriales</taxon>
        <taxon>Nocardiaceae</taxon>
        <taxon>Nocardia</taxon>
    </lineage>
</organism>
<keyword evidence="2" id="KW-0472">Membrane</keyword>
<protein>
    <submittedName>
        <fullName evidence="3">Uncharacterized protein</fullName>
    </submittedName>
</protein>
<evidence type="ECO:0000256" key="1">
    <source>
        <dbReference type="SAM" id="MobiDB-lite"/>
    </source>
</evidence>
<feature type="transmembrane region" description="Helical" evidence="2">
    <location>
        <begin position="221"/>
        <end position="243"/>
    </location>
</feature>
<feature type="region of interest" description="Disordered" evidence="1">
    <location>
        <begin position="1"/>
        <end position="34"/>
    </location>
</feature>
<keyword evidence="2" id="KW-1133">Transmembrane helix</keyword>
<dbReference type="Proteomes" id="UP000019150">
    <property type="component" value="Chromosome"/>
</dbReference>
<accession>W5T6Y0</accession>
<name>W5T6Y0_9NOCA</name>
<dbReference type="PATRIC" id="fig|1415166.3.peg.52"/>
<reference evidence="3 4" key="1">
    <citation type="journal article" date="2014" name="Appl. Environ. Microbiol.">
        <title>Insights into the Microbial Degradation of Rubber and Gutta-Percha by Analysis of the Complete Genome of Nocardia nova SH22a.</title>
        <authorList>
            <person name="Luo Q."/>
            <person name="Hiessl S."/>
            <person name="Poehlein A."/>
            <person name="Daniel R."/>
            <person name="Steinbuchel A."/>
        </authorList>
    </citation>
    <scope>NUCLEOTIDE SEQUENCE [LARGE SCALE GENOMIC DNA]</scope>
    <source>
        <strain evidence="3">SH22a</strain>
    </source>
</reference>
<gene>
    <name evidence="3" type="ORF">NONO_c00540</name>
</gene>
<feature type="transmembrane region" description="Helical" evidence="2">
    <location>
        <begin position="61"/>
        <end position="84"/>
    </location>
</feature>
<feature type="transmembrane region" description="Helical" evidence="2">
    <location>
        <begin position="96"/>
        <end position="126"/>
    </location>
</feature>
<dbReference type="EMBL" id="CP006850">
    <property type="protein sequence ID" value="AHH14874.1"/>
    <property type="molecule type" value="Genomic_DNA"/>
</dbReference>
<keyword evidence="2" id="KW-0812">Transmembrane</keyword>
<dbReference type="KEGG" id="nno:NONO_c00540"/>
<dbReference type="AlphaFoldDB" id="W5T6Y0"/>
<evidence type="ECO:0000313" key="3">
    <source>
        <dbReference type="EMBL" id="AHH14874.1"/>
    </source>
</evidence>
<dbReference type="OrthoDB" id="4571479at2"/>
<proteinExistence type="predicted"/>